<keyword evidence="2" id="KW-0662">Pyridine nucleotide biosynthesis</keyword>
<evidence type="ECO:0000259" key="8">
    <source>
        <dbReference type="Pfam" id="PF00857"/>
    </source>
</evidence>
<dbReference type="EC" id="3.5.1.19" evidence="6"/>
<dbReference type="AlphaFoldDB" id="A0A9N8JGH4"/>
<evidence type="ECO:0000256" key="4">
    <source>
        <dbReference type="ARBA" id="ARBA00022801"/>
    </source>
</evidence>
<evidence type="ECO:0000313" key="10">
    <source>
        <dbReference type="Proteomes" id="UP000716446"/>
    </source>
</evidence>
<dbReference type="EMBL" id="CAIJEN010000004">
    <property type="protein sequence ID" value="CAD0084975.1"/>
    <property type="molecule type" value="Genomic_DNA"/>
</dbReference>
<dbReference type="InterPro" id="IPR036380">
    <property type="entry name" value="Isochorismatase-like_sf"/>
</dbReference>
<dbReference type="InterPro" id="IPR000868">
    <property type="entry name" value="Isochorismatase-like_dom"/>
</dbReference>
<organism evidence="9 10">
    <name type="scientific">Aureobasidium vineae</name>
    <dbReference type="NCBI Taxonomy" id="2773715"/>
    <lineage>
        <taxon>Eukaryota</taxon>
        <taxon>Fungi</taxon>
        <taxon>Dikarya</taxon>
        <taxon>Ascomycota</taxon>
        <taxon>Pezizomycotina</taxon>
        <taxon>Dothideomycetes</taxon>
        <taxon>Dothideomycetidae</taxon>
        <taxon>Dothideales</taxon>
        <taxon>Saccotheciaceae</taxon>
        <taxon>Aureobasidium</taxon>
    </lineage>
</organism>
<dbReference type="Gene3D" id="3.40.50.850">
    <property type="entry name" value="Isochorismatase-like"/>
    <property type="match status" value="1"/>
</dbReference>
<proteinExistence type="inferred from homology"/>
<dbReference type="SUPFAM" id="SSF52499">
    <property type="entry name" value="Isochorismatase-like hydrolases"/>
    <property type="match status" value="1"/>
</dbReference>
<evidence type="ECO:0000256" key="1">
    <source>
        <dbReference type="ARBA" id="ARBA00006336"/>
    </source>
</evidence>
<keyword evidence="4" id="KW-0378">Hydrolase</keyword>
<reference evidence="9" key="1">
    <citation type="submission" date="2020-06" db="EMBL/GenBank/DDBJ databases">
        <authorList>
            <person name="Onetto C."/>
        </authorList>
    </citation>
    <scope>NUCLEOTIDE SEQUENCE</scope>
</reference>
<dbReference type="GO" id="GO:0019363">
    <property type="term" value="P:pyridine nucleotide biosynthetic process"/>
    <property type="evidence" value="ECO:0007669"/>
    <property type="project" value="UniProtKB-KW"/>
</dbReference>
<comment type="similarity">
    <text evidence="1">Belongs to the isochorismatase family.</text>
</comment>
<keyword evidence="10" id="KW-1185">Reference proteome</keyword>
<protein>
    <recommendedName>
        <fullName evidence="6">nicotinamidase</fullName>
        <ecNumber evidence="6">3.5.1.19</ecNumber>
    </recommendedName>
    <alternativeName>
        <fullName evidence="7">Nicotinamide deamidase</fullName>
    </alternativeName>
</protein>
<evidence type="ECO:0000256" key="6">
    <source>
        <dbReference type="ARBA" id="ARBA00039017"/>
    </source>
</evidence>
<keyword evidence="3" id="KW-0479">Metal-binding</keyword>
<evidence type="ECO:0000256" key="5">
    <source>
        <dbReference type="ARBA" id="ARBA00037900"/>
    </source>
</evidence>
<dbReference type="GO" id="GO:0008936">
    <property type="term" value="F:nicotinamidase activity"/>
    <property type="evidence" value="ECO:0007669"/>
    <property type="project" value="UniProtKB-EC"/>
</dbReference>
<comment type="pathway">
    <text evidence="5">Cofactor biosynthesis; nicotinate biosynthesis; nicotinate from nicotinamide: step 1/1.</text>
</comment>
<dbReference type="Proteomes" id="UP000716446">
    <property type="component" value="Unassembled WGS sequence"/>
</dbReference>
<dbReference type="CDD" id="cd01011">
    <property type="entry name" value="nicotinamidase"/>
    <property type="match status" value="1"/>
</dbReference>
<name>A0A9N8JGH4_9PEZI</name>
<accession>A0A9N8JGH4</accession>
<dbReference type="PANTHER" id="PTHR11080:SF2">
    <property type="entry name" value="LD05707P"/>
    <property type="match status" value="1"/>
</dbReference>
<dbReference type="Pfam" id="PF00857">
    <property type="entry name" value="Isochorismatase"/>
    <property type="match status" value="1"/>
</dbReference>
<dbReference type="PANTHER" id="PTHR11080">
    <property type="entry name" value="PYRAZINAMIDASE/NICOTINAMIDASE"/>
    <property type="match status" value="1"/>
</dbReference>
<dbReference type="InterPro" id="IPR052347">
    <property type="entry name" value="Isochorismatase_Nicotinamidase"/>
</dbReference>
<feature type="domain" description="Isochorismatase-like" evidence="8">
    <location>
        <begin position="111"/>
        <end position="223"/>
    </location>
</feature>
<sequence>MVSNKGFKAALIVVDLQEDFCPPVSLHLPARAQTRGVTKAQKSPLSNSLAVTDGRAIAPVINDLLRLPWACRVATKDMHPEDHISFASNHPPPNNKPFESTITISNPHNPDETQTTQLWPVHCIAGSSGSELIPELDVSQLDDIVEKGQDKRVEMYSAFCTPFLKPKIVETGLANTLREKGITHVFCVGLAADFCVKATAIDAAKAGFETAVIREGTKGVEQGDEADRKLAQELEENNVKMAGIDGPEVAKVRDLQ</sequence>
<comment type="caution">
    <text evidence="9">The sequence shown here is derived from an EMBL/GenBank/DDBJ whole genome shotgun (WGS) entry which is preliminary data.</text>
</comment>
<dbReference type="GO" id="GO:0046872">
    <property type="term" value="F:metal ion binding"/>
    <property type="evidence" value="ECO:0007669"/>
    <property type="project" value="UniProtKB-KW"/>
</dbReference>
<evidence type="ECO:0000313" key="9">
    <source>
        <dbReference type="EMBL" id="CAD0084975.1"/>
    </source>
</evidence>
<gene>
    <name evidence="9" type="ORF">AWRI4619_LOCUS3542</name>
</gene>
<evidence type="ECO:0000256" key="7">
    <source>
        <dbReference type="ARBA" id="ARBA00043224"/>
    </source>
</evidence>
<evidence type="ECO:0000256" key="3">
    <source>
        <dbReference type="ARBA" id="ARBA00022723"/>
    </source>
</evidence>
<evidence type="ECO:0000256" key="2">
    <source>
        <dbReference type="ARBA" id="ARBA00022642"/>
    </source>
</evidence>